<evidence type="ECO:0000313" key="2">
    <source>
        <dbReference type="EMBL" id="RCX02356.1"/>
    </source>
</evidence>
<name>A0A369A1X2_9FLAO</name>
<dbReference type="Pfam" id="PF00534">
    <property type="entry name" value="Glycos_transf_1"/>
    <property type="match status" value="1"/>
</dbReference>
<proteinExistence type="predicted"/>
<comment type="caution">
    <text evidence="2">The sequence shown here is derived from an EMBL/GenBank/DDBJ whole genome shotgun (WGS) entry which is preliminary data.</text>
</comment>
<dbReference type="SUPFAM" id="SSF53756">
    <property type="entry name" value="UDP-Glycosyltransferase/glycogen phosphorylase"/>
    <property type="match status" value="1"/>
</dbReference>
<dbReference type="Gene3D" id="3.40.50.2000">
    <property type="entry name" value="Glycogen Phosphorylase B"/>
    <property type="match status" value="2"/>
</dbReference>
<gene>
    <name evidence="2" type="ORF">DES35_104116</name>
</gene>
<dbReference type="AlphaFoldDB" id="A0A369A1X2"/>
<keyword evidence="3" id="KW-1185">Reference proteome</keyword>
<organism evidence="2 3">
    <name type="scientific">Schleiferia thermophila</name>
    <dbReference type="NCBI Taxonomy" id="884107"/>
    <lineage>
        <taxon>Bacteria</taxon>
        <taxon>Pseudomonadati</taxon>
        <taxon>Bacteroidota</taxon>
        <taxon>Flavobacteriia</taxon>
        <taxon>Flavobacteriales</taxon>
        <taxon>Schleiferiaceae</taxon>
        <taxon>Schleiferia</taxon>
    </lineage>
</organism>
<accession>A0A369A1X2</accession>
<dbReference type="PANTHER" id="PTHR12526">
    <property type="entry name" value="GLYCOSYLTRANSFERASE"/>
    <property type="match status" value="1"/>
</dbReference>
<dbReference type="Proteomes" id="UP000253517">
    <property type="component" value="Unassembled WGS sequence"/>
</dbReference>
<reference evidence="2 3" key="1">
    <citation type="submission" date="2018-07" db="EMBL/GenBank/DDBJ databases">
        <title>Genomic Encyclopedia of Type Strains, Phase IV (KMG-IV): sequencing the most valuable type-strain genomes for metagenomic binning, comparative biology and taxonomic classification.</title>
        <authorList>
            <person name="Goeker M."/>
        </authorList>
    </citation>
    <scope>NUCLEOTIDE SEQUENCE [LARGE SCALE GENOMIC DNA]</scope>
    <source>
        <strain evidence="2 3">DSM 21410</strain>
    </source>
</reference>
<dbReference type="GO" id="GO:0016757">
    <property type="term" value="F:glycosyltransferase activity"/>
    <property type="evidence" value="ECO:0007669"/>
    <property type="project" value="InterPro"/>
</dbReference>
<sequence length="376" mass="42888">MGTSDSKFVLWFTPWFPSRVHSTLGNFIERHAHVAGLEADVEVIHFTTEPTDSCIIKPIEKQGLNGIHIFKPSGLKGWYQLIMIIISQLNRKKPAIIHLNIFHESWWIALIARIICPNSVIFCSEHWTGYHNGAFEELSWWRRKAIGLAASLVDIFLPVTRHLGHSMQDTIKKNISFQILPNVVDDKIFTFCPEKDLKYTFLHVSTLDFNHKRPDVILRSFARLSEEFPQITLAIGGDGDVRPLKQLASRLGVEHLVTFFGEKTSPEIAALMQESAFLVLYSKFENFPCVIAEAWMCGVPVIASDVGGIAEWLIPETGILINPKEESELYEAMKKVVTGEICFDRFQIAKYATEHFSYGALRMRLHKLYTQQPEQC</sequence>
<dbReference type="EMBL" id="QPJS01000004">
    <property type="protein sequence ID" value="RCX02356.1"/>
    <property type="molecule type" value="Genomic_DNA"/>
</dbReference>
<protein>
    <submittedName>
        <fullName evidence="2">Glycosyltransferase involved in cell wall biosynthesis</fullName>
    </submittedName>
</protein>
<dbReference type="RefSeq" id="WP_037358980.1">
    <property type="nucleotide sequence ID" value="NZ_BHZF01000005.1"/>
</dbReference>
<keyword evidence="2" id="KW-0808">Transferase</keyword>
<dbReference type="InterPro" id="IPR001296">
    <property type="entry name" value="Glyco_trans_1"/>
</dbReference>
<evidence type="ECO:0000313" key="3">
    <source>
        <dbReference type="Proteomes" id="UP000253517"/>
    </source>
</evidence>
<feature type="domain" description="Glycosyl transferase family 1" evidence="1">
    <location>
        <begin position="196"/>
        <end position="351"/>
    </location>
</feature>
<evidence type="ECO:0000259" key="1">
    <source>
        <dbReference type="Pfam" id="PF00534"/>
    </source>
</evidence>